<feature type="compositionally biased region" description="Basic and acidic residues" evidence="7">
    <location>
        <begin position="155"/>
        <end position="182"/>
    </location>
</feature>
<feature type="compositionally biased region" description="Low complexity" evidence="7">
    <location>
        <begin position="68"/>
        <end position="78"/>
    </location>
</feature>
<evidence type="ECO:0000313" key="10">
    <source>
        <dbReference type="Proteomes" id="UP000283210"/>
    </source>
</evidence>
<dbReference type="GO" id="GO:0005737">
    <property type="term" value="C:cytoplasm"/>
    <property type="evidence" value="ECO:0007669"/>
    <property type="project" value="UniProtKB-SubCell"/>
</dbReference>
<dbReference type="Pfam" id="PF05729">
    <property type="entry name" value="NACHT"/>
    <property type="match status" value="1"/>
</dbReference>
<evidence type="ECO:0000256" key="6">
    <source>
        <dbReference type="ARBA" id="ARBA00022840"/>
    </source>
</evidence>
<proteinExistence type="predicted"/>
<feature type="compositionally biased region" description="Low complexity" evidence="7">
    <location>
        <begin position="30"/>
        <end position="40"/>
    </location>
</feature>
<feature type="compositionally biased region" description="Basic and acidic residues" evidence="7">
    <location>
        <begin position="118"/>
        <end position="136"/>
    </location>
</feature>
<dbReference type="Pfam" id="PF17779">
    <property type="entry name" value="WHD_NOD2"/>
    <property type="match status" value="1"/>
</dbReference>
<evidence type="ECO:0000256" key="7">
    <source>
        <dbReference type="SAM" id="MobiDB-lite"/>
    </source>
</evidence>
<dbReference type="Proteomes" id="UP000283210">
    <property type="component" value="Chromosome 22"/>
</dbReference>
<keyword evidence="3" id="KW-0433">Leucine-rich repeat</keyword>
<dbReference type="PROSITE" id="PS50837">
    <property type="entry name" value="NACHT"/>
    <property type="match status" value="1"/>
</dbReference>
<dbReference type="InterPro" id="IPR041075">
    <property type="entry name" value="NOD1/2_WH"/>
</dbReference>
<accession>A0A3S2TW88</accession>
<keyword evidence="2" id="KW-0963">Cytoplasm</keyword>
<keyword evidence="5" id="KW-0547">Nucleotide-binding</keyword>
<evidence type="ECO:0000259" key="8">
    <source>
        <dbReference type="PROSITE" id="PS50837"/>
    </source>
</evidence>
<name>A0A3S2TW88_ORYJA</name>
<feature type="domain" description="NACHT" evidence="8">
    <location>
        <begin position="283"/>
        <end position="417"/>
    </location>
</feature>
<feature type="region of interest" description="Disordered" evidence="7">
    <location>
        <begin position="1"/>
        <end position="96"/>
    </location>
</feature>
<dbReference type="InterPro" id="IPR001611">
    <property type="entry name" value="Leu-rich_rpt"/>
</dbReference>
<dbReference type="GO" id="GO:0005524">
    <property type="term" value="F:ATP binding"/>
    <property type="evidence" value="ECO:0007669"/>
    <property type="project" value="UniProtKB-KW"/>
</dbReference>
<sequence>MDQSKPDLDVGSDPGLPGFRKHPLGPGVHSSSSSCVSMRSDQSKDKNPYFSHEPSDETKHQFGPGVRSSSSSCVSMRSDQSKDKNPYFSHESSDETKHCLKHGVLSSSSSCVSMTSDQSKDKNPYFSREPSDETKHQFGPGVRSSSSSCVSMRSDQSKDKNPYFSHEPSDETEMKNSGRSVEEQLSGDIINPCCVEELLQEHHTNLKSRYKHVSEGTEEAGRETLFNLVYTELNITEGLRDEVNTQHEVKQLEIAPISAISDDTSIRCQDVFKALPDQHGSIRLVLTSGVAGAGKSFSVQKFTLDWAEGLENQDISAVVPLSFREMNLIKEEQHSLLTLIQLFHPALQKIPTEKLAAFKLLFIFDGLDESRLSLDFKNSPVVSDVSQKSSVKVLLTNLIQGHLLPSALVWITSRPAAASQIPPSCVDRLTEIRGFNDAQKDEYFRKRFTNKELSNKMISHIKSSRSLCIMCEVPVFCWITAVVLENVLTTKRKGKLPTTLTDMYSHFLMVQTKRKMNKYQKENETCPQSATEADREVFLKLGKLAFEHLEKGNIMFYQEDLQQCGLDVTEASVYSGVCTEIFRRENGIFQKSIYSFIHLSVQEFLAAVYMFHCYSNGKTEVTDNFLTNEENSKTFGLNISRTNALNASKDDKKKLLTLDKFLRGVMEKSLQSETGHLDLFVRFLHGLSLESNQKLLGSLLGKSRKTSTQKAISNLRKMNTDDISPDRSINIFHCLVEIKDLSVHQEINKFLKSANSSKKKLSEIHCSALAYMLQMSEEVLEELDLKKYNTTSEGRWRLMPAVRNCRKARLSGCGLSNTHCEVVASALKSNPSHLTELDLSGNPLQESAVKIMSAGLGSPNCKLETLRLEDCSLSEISFAALGSALKSNPSTLTELDLSENSQQGSGAKNLSGFLESPECKLQILRLSECRLSQTASAAVFLGLKANPCHLIKLDLSGSHLQDSEVKIFSAAIESPHCRLESLWLENCNLSEIGCAALSSALESNPSHLTELMLSGNMLQVSGMKSLSGFLKNPKCKLQILRLNDCGLSSISCTALSSALRSNPSHLIELNLCNNSNIQNSGVKQLCGFLRSSRLETLRLLNCGLSRNSCFSLESALKSSSSNLIELDLSGNKLLHSDVKQLFILTTKSEYKLRILRWEWL</sequence>
<feature type="compositionally biased region" description="Low complexity" evidence="7">
    <location>
        <begin position="144"/>
        <end position="154"/>
    </location>
</feature>
<feature type="compositionally biased region" description="Basic and acidic residues" evidence="7">
    <location>
        <begin position="41"/>
        <end position="60"/>
    </location>
</feature>
<keyword evidence="4" id="KW-0677">Repeat</keyword>
<dbReference type="InterPro" id="IPR051261">
    <property type="entry name" value="NLR"/>
</dbReference>
<dbReference type="InterPro" id="IPR007111">
    <property type="entry name" value="NACHT_NTPase"/>
</dbReference>
<evidence type="ECO:0000256" key="1">
    <source>
        <dbReference type="ARBA" id="ARBA00004496"/>
    </source>
</evidence>
<protein>
    <recommendedName>
        <fullName evidence="8">NACHT domain-containing protein</fullName>
    </recommendedName>
</protein>
<dbReference type="PANTHER" id="PTHR24106">
    <property type="entry name" value="NACHT, LRR AND CARD DOMAINS-CONTAINING"/>
    <property type="match status" value="1"/>
</dbReference>
<dbReference type="EMBL" id="CM012458">
    <property type="protein sequence ID" value="RVE56858.1"/>
    <property type="molecule type" value="Genomic_DNA"/>
</dbReference>
<dbReference type="SMART" id="SM00368">
    <property type="entry name" value="LRR_RI"/>
    <property type="match status" value="10"/>
</dbReference>
<evidence type="ECO:0000256" key="3">
    <source>
        <dbReference type="ARBA" id="ARBA00022614"/>
    </source>
</evidence>
<dbReference type="OMA" id="KARITEC"/>
<dbReference type="InterPro" id="IPR032675">
    <property type="entry name" value="LRR_dom_sf"/>
</dbReference>
<evidence type="ECO:0000313" key="9">
    <source>
        <dbReference type="EMBL" id="RVE56858.1"/>
    </source>
</evidence>
<organism evidence="9 10">
    <name type="scientific">Oryzias javanicus</name>
    <name type="common">Javanese ricefish</name>
    <name type="synonym">Aplocheilus javanicus</name>
    <dbReference type="NCBI Taxonomy" id="123683"/>
    <lineage>
        <taxon>Eukaryota</taxon>
        <taxon>Metazoa</taxon>
        <taxon>Chordata</taxon>
        <taxon>Craniata</taxon>
        <taxon>Vertebrata</taxon>
        <taxon>Euteleostomi</taxon>
        <taxon>Actinopterygii</taxon>
        <taxon>Neopterygii</taxon>
        <taxon>Teleostei</taxon>
        <taxon>Neoteleostei</taxon>
        <taxon>Acanthomorphata</taxon>
        <taxon>Ovalentaria</taxon>
        <taxon>Atherinomorphae</taxon>
        <taxon>Beloniformes</taxon>
        <taxon>Adrianichthyidae</taxon>
        <taxon>Oryziinae</taxon>
        <taxon>Oryzias</taxon>
    </lineage>
</organism>
<dbReference type="FunFam" id="3.80.10.10:FF:000336">
    <property type="entry name" value="Si:dkey-222h21.2"/>
    <property type="match status" value="1"/>
</dbReference>
<dbReference type="Gene3D" id="3.40.50.300">
    <property type="entry name" value="P-loop containing nucleotide triphosphate hydrolases"/>
    <property type="match status" value="1"/>
</dbReference>
<dbReference type="FunFam" id="3.40.50.300:FF:001524">
    <property type="entry name" value="Si:dkey-126g1.7"/>
    <property type="match status" value="1"/>
</dbReference>
<keyword evidence="6" id="KW-0067">ATP-binding</keyword>
<dbReference type="SUPFAM" id="SSF52047">
    <property type="entry name" value="RNI-like"/>
    <property type="match status" value="1"/>
</dbReference>
<comment type="subcellular location">
    <subcellularLocation>
        <location evidence="1">Cytoplasm</location>
    </subcellularLocation>
</comment>
<dbReference type="Pfam" id="PF13516">
    <property type="entry name" value="LRR_6"/>
    <property type="match status" value="1"/>
</dbReference>
<dbReference type="Pfam" id="PF14484">
    <property type="entry name" value="FISNA"/>
    <property type="match status" value="1"/>
</dbReference>
<dbReference type="Pfam" id="PF17776">
    <property type="entry name" value="NLRC4_HD2"/>
    <property type="match status" value="1"/>
</dbReference>
<dbReference type="PROSITE" id="PS51257">
    <property type="entry name" value="PROKAR_LIPOPROTEIN"/>
    <property type="match status" value="1"/>
</dbReference>
<reference evidence="9 10" key="1">
    <citation type="submission" date="2018-11" db="EMBL/GenBank/DDBJ databases">
        <authorList>
            <person name="Lopez-Roques C."/>
            <person name="Donnadieu C."/>
            <person name="Bouchez O."/>
            <person name="Klopp C."/>
            <person name="Cabau C."/>
            <person name="Zahm M."/>
        </authorList>
    </citation>
    <scope>NUCLEOTIDE SEQUENCE [LARGE SCALE GENOMIC DNA]</scope>
    <source>
        <strain evidence="9">RS831</strain>
        <tissue evidence="9">Whole body</tissue>
    </source>
</reference>
<evidence type="ECO:0000256" key="2">
    <source>
        <dbReference type="ARBA" id="ARBA00022490"/>
    </source>
</evidence>
<dbReference type="InterPro" id="IPR041267">
    <property type="entry name" value="NLRP_HD2"/>
</dbReference>
<dbReference type="OrthoDB" id="120976at2759"/>
<dbReference type="InterPro" id="IPR029495">
    <property type="entry name" value="NACHT-assoc"/>
</dbReference>
<dbReference type="InterPro" id="IPR027417">
    <property type="entry name" value="P-loop_NTPase"/>
</dbReference>
<keyword evidence="10" id="KW-1185">Reference proteome</keyword>
<dbReference type="AlphaFoldDB" id="A0A3S2TW88"/>
<dbReference type="SMART" id="SM01288">
    <property type="entry name" value="FISNA"/>
    <property type="match status" value="1"/>
</dbReference>
<reference evidence="9 10" key="2">
    <citation type="submission" date="2019-01" db="EMBL/GenBank/DDBJ databases">
        <title>A chromosome length genome reference of the Java medaka (oryzias javanicus).</title>
        <authorList>
            <person name="Herpin A."/>
            <person name="Takehana Y."/>
            <person name="Naruse K."/>
            <person name="Ansai S."/>
            <person name="Kawaguchi M."/>
        </authorList>
    </citation>
    <scope>NUCLEOTIDE SEQUENCE [LARGE SCALE GENOMIC DNA]</scope>
    <source>
        <strain evidence="9">RS831</strain>
        <tissue evidence="9">Whole body</tissue>
    </source>
</reference>
<feature type="compositionally biased region" description="Basic and acidic residues" evidence="7">
    <location>
        <begin position="79"/>
        <end position="96"/>
    </location>
</feature>
<evidence type="ECO:0000256" key="4">
    <source>
        <dbReference type="ARBA" id="ARBA00022737"/>
    </source>
</evidence>
<feature type="region of interest" description="Disordered" evidence="7">
    <location>
        <begin position="109"/>
        <end position="182"/>
    </location>
</feature>
<evidence type="ECO:0000256" key="5">
    <source>
        <dbReference type="ARBA" id="ARBA00022741"/>
    </source>
</evidence>
<dbReference type="Gene3D" id="3.80.10.10">
    <property type="entry name" value="Ribonuclease Inhibitor"/>
    <property type="match status" value="2"/>
</dbReference>
<gene>
    <name evidence="9" type="ORF">OJAV_G00210350</name>
</gene>